<gene>
    <name evidence="1" type="ORF">CEURO_LOCUS3727</name>
</gene>
<name>A0A9P0YPH4_CUSEU</name>
<comment type="caution">
    <text evidence="1">The sequence shown here is derived from an EMBL/GenBank/DDBJ whole genome shotgun (WGS) entry which is preliminary data.</text>
</comment>
<dbReference type="AlphaFoldDB" id="A0A9P0YPH4"/>
<evidence type="ECO:0000313" key="2">
    <source>
        <dbReference type="Proteomes" id="UP001152484"/>
    </source>
</evidence>
<evidence type="ECO:0000313" key="1">
    <source>
        <dbReference type="EMBL" id="CAH9070667.1"/>
    </source>
</evidence>
<dbReference type="Proteomes" id="UP001152484">
    <property type="component" value="Unassembled WGS sequence"/>
</dbReference>
<dbReference type="OrthoDB" id="2143914at2759"/>
<dbReference type="EMBL" id="CAMAPE010000006">
    <property type="protein sequence ID" value="CAH9070667.1"/>
    <property type="molecule type" value="Genomic_DNA"/>
</dbReference>
<organism evidence="1 2">
    <name type="scientific">Cuscuta europaea</name>
    <name type="common">European dodder</name>
    <dbReference type="NCBI Taxonomy" id="41803"/>
    <lineage>
        <taxon>Eukaryota</taxon>
        <taxon>Viridiplantae</taxon>
        <taxon>Streptophyta</taxon>
        <taxon>Embryophyta</taxon>
        <taxon>Tracheophyta</taxon>
        <taxon>Spermatophyta</taxon>
        <taxon>Magnoliopsida</taxon>
        <taxon>eudicotyledons</taxon>
        <taxon>Gunneridae</taxon>
        <taxon>Pentapetalae</taxon>
        <taxon>asterids</taxon>
        <taxon>lamiids</taxon>
        <taxon>Solanales</taxon>
        <taxon>Convolvulaceae</taxon>
        <taxon>Cuscuteae</taxon>
        <taxon>Cuscuta</taxon>
        <taxon>Cuscuta subgen. Cuscuta</taxon>
    </lineage>
</organism>
<proteinExistence type="predicted"/>
<accession>A0A9P0YPH4</accession>
<reference evidence="1" key="1">
    <citation type="submission" date="2022-07" db="EMBL/GenBank/DDBJ databases">
        <authorList>
            <person name="Macas J."/>
            <person name="Novak P."/>
            <person name="Neumann P."/>
        </authorList>
    </citation>
    <scope>NUCLEOTIDE SEQUENCE</scope>
</reference>
<protein>
    <submittedName>
        <fullName evidence="1">Uncharacterized protein</fullName>
    </submittedName>
</protein>
<sequence length="134" mass="15022">MQELEIHGHCIGSVSLPMGCHVHRVIISPSFLKEKITNSDSQLFLLNDRPPYRKNITFLSADTLCDLLLFLFSCIGSLQTSKTEKLYGVKPATDCYSILSHFHKTLLLLKTKIVVIYVLYSSACHFGDALSFAL</sequence>
<keyword evidence="2" id="KW-1185">Reference proteome</keyword>